<comment type="subcellular location">
    <subcellularLocation>
        <location evidence="1">Virion</location>
    </subcellularLocation>
</comment>
<feature type="coiled-coil region" evidence="3">
    <location>
        <begin position="530"/>
        <end position="557"/>
    </location>
</feature>
<dbReference type="Proteomes" id="UP000006531">
    <property type="component" value="Segment"/>
</dbReference>
<evidence type="ECO:0000256" key="2">
    <source>
        <dbReference type="ARBA" id="ARBA00022732"/>
    </source>
</evidence>
<dbReference type="RefSeq" id="YP_005087508.1">
    <property type="nucleotide sequence ID" value="NC_016658.1"/>
</dbReference>
<gene>
    <name evidence="5" type="ORF">CYIG_00063</name>
</gene>
<dbReference type="GO" id="GO:0098015">
    <property type="term" value="C:virus tail"/>
    <property type="evidence" value="ECO:0007669"/>
    <property type="project" value="UniProtKB-KW"/>
</dbReference>
<dbReference type="PROSITE" id="PS51688">
    <property type="entry name" value="ICA"/>
    <property type="match status" value="1"/>
</dbReference>
<keyword evidence="6" id="KW-1185">Reference proteome</keyword>
<feature type="domain" description="Peptidase S74" evidence="4">
    <location>
        <begin position="451"/>
        <end position="551"/>
    </location>
</feature>
<reference evidence="5 6" key="1">
    <citation type="submission" date="2009-10" db="EMBL/GenBank/DDBJ databases">
        <title>The Genome Sequence of Cyanophage NATL1A-7.</title>
        <authorList>
            <consortium name="The Broad Institute Genome Sequencing Platform"/>
            <person name="Henn M.R."/>
            <person name="Sullivan M.S."/>
            <person name="Osburne M.S."/>
            <person name="Levin J."/>
            <person name="Malboeuf C."/>
            <person name="Casali M."/>
            <person name="Russ C."/>
            <person name="Lennon N."/>
            <person name="Erlich R."/>
            <person name="Young S.K."/>
            <person name="Koehrsen M."/>
            <person name="Yandava C."/>
            <person name="Zeng Q."/>
            <person name="Alvarado L."/>
            <person name="Anderson S."/>
            <person name="Berlin A."/>
            <person name="Borenstein D."/>
            <person name="Chen Z."/>
            <person name="Engels R."/>
            <person name="Freedman E."/>
            <person name="Gellesch M."/>
            <person name="Goldberg J."/>
            <person name="Green L."/>
            <person name="Griggs A."/>
            <person name="Gujja S."/>
            <person name="Heiman D."/>
            <person name="Hepburn T."/>
            <person name="Howarth C."/>
            <person name="Jen D."/>
            <person name="Larson L."/>
            <person name="Lewis B."/>
            <person name="Mehta T."/>
            <person name="Park D."/>
            <person name="Pearson M."/>
            <person name="Roberts A."/>
            <person name="Ryan E."/>
            <person name="Saif S."/>
            <person name="Shea T."/>
            <person name="Shenoy N."/>
            <person name="Sisk P."/>
            <person name="Stolte C."/>
            <person name="Sykes S."/>
            <person name="Walk T."/>
            <person name="White J."/>
            <person name="Yu Q."/>
            <person name="Coleman M.L."/>
            <person name="Huang K.H."/>
            <person name="Weigele P.R."/>
            <person name="DeFrancesco A.S."/>
            <person name="Kern S.E."/>
            <person name="Thompson L.R."/>
            <person name="Fu R."/>
            <person name="Hombeck B."/>
            <person name="Chisholm S.W."/>
            <person name="Haas B."/>
            <person name="Nusbaum C."/>
            <person name="Galagan J."/>
            <person name="Birren B."/>
        </authorList>
    </citation>
    <scope>NUCLEOTIDE SEQUENCE [LARGE SCALE GENOMIC DNA]</scope>
    <source>
        <strain evidence="5">NATL1A-7</strain>
    </source>
</reference>
<dbReference type="InterPro" id="IPR030392">
    <property type="entry name" value="S74_ICA"/>
</dbReference>
<evidence type="ECO:0000313" key="5">
    <source>
        <dbReference type="EMBL" id="ADP00136.1"/>
    </source>
</evidence>
<evidence type="ECO:0000259" key="4">
    <source>
        <dbReference type="PROSITE" id="PS51688"/>
    </source>
</evidence>
<dbReference type="EMBL" id="GU071102">
    <property type="protein sequence ID" value="ADP00136.1"/>
    <property type="molecule type" value="Genomic_DNA"/>
</dbReference>
<evidence type="ECO:0000256" key="3">
    <source>
        <dbReference type="SAM" id="Coils"/>
    </source>
</evidence>
<name>E3SND2_9CAUD</name>
<keyword evidence="2" id="KW-0946">Virion</keyword>
<proteinExistence type="predicted"/>
<dbReference type="GeneID" id="11538114"/>
<keyword evidence="2" id="KW-1227">Viral tail protein</keyword>
<protein>
    <submittedName>
        <fullName evidence="5">Predicted protein</fullName>
    </submittedName>
</protein>
<evidence type="ECO:0000256" key="1">
    <source>
        <dbReference type="ARBA" id="ARBA00004328"/>
    </source>
</evidence>
<accession>E3SND2</accession>
<dbReference type="KEGG" id="vg:11538114"/>
<evidence type="ECO:0000313" key="6">
    <source>
        <dbReference type="Proteomes" id="UP000006531"/>
    </source>
</evidence>
<dbReference type="Pfam" id="PF13884">
    <property type="entry name" value="Peptidase_S74"/>
    <property type="match status" value="1"/>
</dbReference>
<dbReference type="OrthoDB" id="28007at10239"/>
<organism evidence="5 6">
    <name type="scientific">Cyanophage NATL1A-7</name>
    <dbReference type="NCBI Taxonomy" id="445693"/>
    <lineage>
        <taxon>Viruses</taxon>
        <taxon>Duplodnaviria</taxon>
        <taxon>Heunggongvirae</taxon>
        <taxon>Uroviricota</taxon>
        <taxon>Caudoviricetes</taxon>
        <taxon>Autographivirales</taxon>
        <taxon>Sechaudvirinae</taxon>
        <taxon>Cheungvirus</taxon>
        <taxon>Cheungvirus NATL1A7</taxon>
    </lineage>
</organism>
<keyword evidence="3" id="KW-0175">Coiled coil</keyword>
<sequence>MALTQVSSAGIKNAEVKTEDILDANITTAKIAADAITAAKIADDAIGAEHIETLDATVDWNDDVGVRFGASNDLQIRHNNSGKSIIYHSPASAVLSIAADHLNLADYGNEHPFITCDRDGSVDLYYDNSKKLETTANGIQINDYLLALKAGSGSDAHLQLIGDNGAQNNDFFRFTSGAGISAWENYSSGSWVTNLRVKETGEVQIPNDTGKYECGASGDLKIYHDGSNSIIKNTTGTLQITADSSEFVNAANSEYKARYINNGAVELYHDGSLRSYTSANGFQVKKASSDDVEFRLVNTQNTTAGATNTILSEHDARTTAKIVFGRNNDANDFSASAASTQGDIQFYTTASGTLTQHGRFINTGYFHVCNDGNFVDCSDSHAARSTNASWAFRAVNSHASTPYGVHAYFNNSDPDTGNYPFFLGQDQTTTRFRVQSNGNVENHDNSYGSISDIKLKENIVDAGSQWEDIKAIKVRNFNFKASKSKKKLLGVVAQELETTSPGLVVETPDEDLDHNDLGTTTKSVRYSILYMKAIKALQEAMAKIETLETEVAALKAK</sequence>